<dbReference type="Proteomes" id="UP000325579">
    <property type="component" value="Unassembled WGS sequence"/>
</dbReference>
<keyword evidence="3" id="KW-1185">Reference proteome</keyword>
<keyword evidence="1" id="KW-0472">Membrane</keyword>
<sequence length="78" mass="8821">MTLFPSPPQKLCSAVDCKRTNDQVVGFNLQRKKLCQSQHNDVVVILAPCIPYWLISLLFLFLILSGCASWRQVDDGKL</sequence>
<protein>
    <submittedName>
        <fullName evidence="2">Uncharacterized protein</fullName>
    </submittedName>
</protein>
<dbReference type="AlphaFoldDB" id="A0A5N7DC42"/>
<feature type="transmembrane region" description="Helical" evidence="1">
    <location>
        <begin position="50"/>
        <end position="70"/>
    </location>
</feature>
<accession>A0A5N7DC42</accession>
<proteinExistence type="predicted"/>
<dbReference type="EMBL" id="ML736771">
    <property type="protein sequence ID" value="KAE8403961.1"/>
    <property type="molecule type" value="Genomic_DNA"/>
</dbReference>
<dbReference type="GeneID" id="43663266"/>
<keyword evidence="1" id="KW-1133">Transmembrane helix</keyword>
<evidence type="ECO:0000313" key="2">
    <source>
        <dbReference type="EMBL" id="KAE8403961.1"/>
    </source>
</evidence>
<gene>
    <name evidence="2" type="ORF">BDV37DRAFT_120937</name>
</gene>
<keyword evidence="1" id="KW-0812">Transmembrane</keyword>
<reference evidence="2 3" key="1">
    <citation type="submission" date="2019-04" db="EMBL/GenBank/DDBJ databases">
        <authorList>
            <consortium name="DOE Joint Genome Institute"/>
            <person name="Mondo S."/>
            <person name="Kjaerbolling I."/>
            <person name="Vesth T."/>
            <person name="Frisvad J.C."/>
            <person name="Nybo J.L."/>
            <person name="Theobald S."/>
            <person name="Kildgaard S."/>
            <person name="Isbrandt T."/>
            <person name="Kuo A."/>
            <person name="Sato A."/>
            <person name="Lyhne E.K."/>
            <person name="Kogle M.E."/>
            <person name="Wiebenga A."/>
            <person name="Kun R.S."/>
            <person name="Lubbers R.J."/>
            <person name="Makela M.R."/>
            <person name="Barry K."/>
            <person name="Chovatia M."/>
            <person name="Clum A."/>
            <person name="Daum C."/>
            <person name="Haridas S."/>
            <person name="He G."/>
            <person name="LaButti K."/>
            <person name="Lipzen A."/>
            <person name="Riley R."/>
            <person name="Salamov A."/>
            <person name="Simmons B.A."/>
            <person name="Magnuson J.K."/>
            <person name="Henrissat B."/>
            <person name="Mortensen U.H."/>
            <person name="Larsen T.O."/>
            <person name="Devries R.P."/>
            <person name="Grigoriev I.V."/>
            <person name="Machida M."/>
            <person name="Baker S.E."/>
            <person name="Andersen M.R."/>
            <person name="Cantor M.N."/>
            <person name="Hua S.X."/>
        </authorList>
    </citation>
    <scope>NUCLEOTIDE SEQUENCE [LARGE SCALE GENOMIC DNA]</scope>
    <source>
        <strain evidence="2 3">CBS 119388</strain>
    </source>
</reference>
<evidence type="ECO:0000256" key="1">
    <source>
        <dbReference type="SAM" id="Phobius"/>
    </source>
</evidence>
<dbReference type="RefSeq" id="XP_031941280.1">
    <property type="nucleotide sequence ID" value="XM_032078575.1"/>
</dbReference>
<evidence type="ECO:0000313" key="3">
    <source>
        <dbReference type="Proteomes" id="UP000325579"/>
    </source>
</evidence>
<name>A0A5N7DC42_9EURO</name>
<organism evidence="2 3">
    <name type="scientific">Aspergillus pseudonomiae</name>
    <dbReference type="NCBI Taxonomy" id="1506151"/>
    <lineage>
        <taxon>Eukaryota</taxon>
        <taxon>Fungi</taxon>
        <taxon>Dikarya</taxon>
        <taxon>Ascomycota</taxon>
        <taxon>Pezizomycotina</taxon>
        <taxon>Eurotiomycetes</taxon>
        <taxon>Eurotiomycetidae</taxon>
        <taxon>Eurotiales</taxon>
        <taxon>Aspergillaceae</taxon>
        <taxon>Aspergillus</taxon>
        <taxon>Aspergillus subgen. Circumdati</taxon>
    </lineage>
</organism>